<dbReference type="InterPro" id="IPR011990">
    <property type="entry name" value="TPR-like_helical_dom_sf"/>
</dbReference>
<evidence type="ECO:0000313" key="8">
    <source>
        <dbReference type="EMBL" id="AHG91388.1"/>
    </source>
</evidence>
<evidence type="ECO:0000313" key="9">
    <source>
        <dbReference type="Proteomes" id="UP000019151"/>
    </source>
</evidence>
<keyword evidence="5" id="KW-0998">Cell outer membrane</keyword>
<evidence type="ECO:0000256" key="6">
    <source>
        <dbReference type="SAM" id="SignalP"/>
    </source>
</evidence>
<accession>W0RPH4</accession>
<feature type="signal peptide" evidence="6">
    <location>
        <begin position="1"/>
        <end position="27"/>
    </location>
</feature>
<proteinExistence type="inferred from homology"/>
<keyword evidence="9" id="KW-1185">Reference proteome</keyword>
<sequence length="467" mass="49924">MTAQNTQRRTRTGRRKLALALGTLALAAGCNVLNVDNPNNVSEDSLADPSAATPLANGVAAATVRGLNSVLDPYSTVSDELDFVGSQDGFFQLDVGNVSTPVIQFTDQAFNRIAEARWTADQALARLVAWDKDGRLSSRADLANTYLYGAIVYTTIGDVFDDFTLSDRMTSAAPIGETNMKSVYDTAVAYLDRGLAVATAINNSGLRTQILAMRARAKFSRALWAKLNPPAKYAGAPAPIASPLVNDAEASADATAALALMGSADYAFTITPSSQNTAGNNLGNDLNTRREMRIGQAYAQPDPAAQGQNRTLVQGGQPVIVLNDPVTNAPDVALRARVNALITGGQFLPMTVVSAREMQLILAEAALAAGNQAEVVARINAVRALAGETPAWNGTSPDGLTMLRFERRVNLFLQGRRLQDMYRFGERDPRWQTSSVAYTTRGCFFPITTTERLSNAKVTTQPVCNGL</sequence>
<feature type="chain" id="PRO_5004795234" evidence="6">
    <location>
        <begin position="28"/>
        <end position="467"/>
    </location>
</feature>
<name>W0RPH4_9BACT</name>
<dbReference type="AlphaFoldDB" id="W0RPH4"/>
<dbReference type="InterPro" id="IPR012944">
    <property type="entry name" value="SusD_RagB_dom"/>
</dbReference>
<comment type="similarity">
    <text evidence="2">Belongs to the SusD family.</text>
</comment>
<dbReference type="Proteomes" id="UP000019151">
    <property type="component" value="Chromosome"/>
</dbReference>
<protein>
    <submittedName>
        <fullName evidence="8">RagB/SusD domain-containing protein</fullName>
    </submittedName>
</protein>
<dbReference type="eggNOG" id="ENOG502ZBWU">
    <property type="taxonomic scope" value="Bacteria"/>
</dbReference>
<dbReference type="InParanoid" id="W0RPH4"/>
<dbReference type="OrthoDB" id="1522814at2"/>
<dbReference type="SUPFAM" id="SSF48452">
    <property type="entry name" value="TPR-like"/>
    <property type="match status" value="1"/>
</dbReference>
<evidence type="ECO:0000256" key="2">
    <source>
        <dbReference type="ARBA" id="ARBA00006275"/>
    </source>
</evidence>
<organism evidence="8 9">
    <name type="scientific">Gemmatirosa kalamazoonensis</name>
    <dbReference type="NCBI Taxonomy" id="861299"/>
    <lineage>
        <taxon>Bacteria</taxon>
        <taxon>Pseudomonadati</taxon>
        <taxon>Gemmatimonadota</taxon>
        <taxon>Gemmatimonadia</taxon>
        <taxon>Gemmatimonadales</taxon>
        <taxon>Gemmatimonadaceae</taxon>
        <taxon>Gemmatirosa</taxon>
    </lineage>
</organism>
<reference evidence="8 9" key="1">
    <citation type="journal article" date="2014" name="Genome Announc.">
        <title>Genome Sequence and Methylome of Soil Bacterium Gemmatirosa kalamazoonensis KBS708T, a Member of the Rarely Cultivated Gemmatimonadetes Phylum.</title>
        <authorList>
            <person name="Debruyn J.M."/>
            <person name="Radosevich M."/>
            <person name="Wommack K.E."/>
            <person name="Polson S.W."/>
            <person name="Hauser L.J."/>
            <person name="Fawaz M.N."/>
            <person name="Korlach J."/>
            <person name="Tsai Y.C."/>
        </authorList>
    </citation>
    <scope>NUCLEOTIDE SEQUENCE [LARGE SCALE GENOMIC DNA]</scope>
    <source>
        <strain evidence="8 9">KBS708</strain>
    </source>
</reference>
<dbReference type="HOGENOM" id="CLU_620935_0_0_0"/>
<evidence type="ECO:0000256" key="5">
    <source>
        <dbReference type="ARBA" id="ARBA00023237"/>
    </source>
</evidence>
<feature type="domain" description="RagB/SusD" evidence="7">
    <location>
        <begin position="357"/>
        <end position="432"/>
    </location>
</feature>
<keyword evidence="4" id="KW-0472">Membrane</keyword>
<dbReference type="EMBL" id="CP007128">
    <property type="protein sequence ID" value="AHG91388.1"/>
    <property type="molecule type" value="Genomic_DNA"/>
</dbReference>
<gene>
    <name evidence="8" type="ORF">J421_3851</name>
</gene>
<dbReference type="RefSeq" id="WP_025412837.1">
    <property type="nucleotide sequence ID" value="NZ_CP007128.1"/>
</dbReference>
<evidence type="ECO:0000259" key="7">
    <source>
        <dbReference type="Pfam" id="PF07980"/>
    </source>
</evidence>
<evidence type="ECO:0000256" key="1">
    <source>
        <dbReference type="ARBA" id="ARBA00004442"/>
    </source>
</evidence>
<evidence type="ECO:0000256" key="4">
    <source>
        <dbReference type="ARBA" id="ARBA00023136"/>
    </source>
</evidence>
<keyword evidence="3 6" id="KW-0732">Signal</keyword>
<evidence type="ECO:0000256" key="3">
    <source>
        <dbReference type="ARBA" id="ARBA00022729"/>
    </source>
</evidence>
<dbReference type="Gene3D" id="1.25.40.390">
    <property type="match status" value="1"/>
</dbReference>
<comment type="subcellular location">
    <subcellularLocation>
        <location evidence="1">Cell outer membrane</location>
    </subcellularLocation>
</comment>
<dbReference type="KEGG" id="gba:J421_3851"/>
<dbReference type="Pfam" id="PF07980">
    <property type="entry name" value="SusD_RagB"/>
    <property type="match status" value="1"/>
</dbReference>
<dbReference type="STRING" id="861299.J421_3851"/>
<dbReference type="GO" id="GO:0009279">
    <property type="term" value="C:cell outer membrane"/>
    <property type="evidence" value="ECO:0007669"/>
    <property type="project" value="UniProtKB-SubCell"/>
</dbReference>